<sequence length="127" mass="13530">MCISLAFEITEESRLDIGLAWDTGLVSLGVSTFMALECDDMQCIELAGRLCASMDKVSSVVKLLTVLGMLRPAPVVKALCAPMECDDVRCIELAGALCAPMDRVSSVVKLLIVPGMLRPGPVVKAFV</sequence>
<proteinExistence type="predicted"/>
<name>A0AAQ3PEA4_VIGMU</name>
<dbReference type="Proteomes" id="UP001374535">
    <property type="component" value="Chromosome 1"/>
</dbReference>
<organism evidence="1 2">
    <name type="scientific">Vigna mungo</name>
    <name type="common">Black gram</name>
    <name type="synonym">Phaseolus mungo</name>
    <dbReference type="NCBI Taxonomy" id="3915"/>
    <lineage>
        <taxon>Eukaryota</taxon>
        <taxon>Viridiplantae</taxon>
        <taxon>Streptophyta</taxon>
        <taxon>Embryophyta</taxon>
        <taxon>Tracheophyta</taxon>
        <taxon>Spermatophyta</taxon>
        <taxon>Magnoliopsida</taxon>
        <taxon>eudicotyledons</taxon>
        <taxon>Gunneridae</taxon>
        <taxon>Pentapetalae</taxon>
        <taxon>rosids</taxon>
        <taxon>fabids</taxon>
        <taxon>Fabales</taxon>
        <taxon>Fabaceae</taxon>
        <taxon>Papilionoideae</taxon>
        <taxon>50 kb inversion clade</taxon>
        <taxon>NPAAA clade</taxon>
        <taxon>indigoferoid/millettioid clade</taxon>
        <taxon>Phaseoleae</taxon>
        <taxon>Vigna</taxon>
    </lineage>
</organism>
<accession>A0AAQ3PEA4</accession>
<evidence type="ECO:0000313" key="2">
    <source>
        <dbReference type="Proteomes" id="UP001374535"/>
    </source>
</evidence>
<evidence type="ECO:0000313" key="1">
    <source>
        <dbReference type="EMBL" id="WVZ26142.1"/>
    </source>
</evidence>
<keyword evidence="2" id="KW-1185">Reference proteome</keyword>
<reference evidence="1 2" key="1">
    <citation type="journal article" date="2023" name="Life. Sci Alliance">
        <title>Evolutionary insights into 3D genome organization and epigenetic landscape of Vigna mungo.</title>
        <authorList>
            <person name="Junaid A."/>
            <person name="Singh B."/>
            <person name="Bhatia S."/>
        </authorList>
    </citation>
    <scope>NUCLEOTIDE SEQUENCE [LARGE SCALE GENOMIC DNA]</scope>
    <source>
        <strain evidence="1">Urdbean</strain>
    </source>
</reference>
<gene>
    <name evidence="1" type="ORF">V8G54_004686</name>
</gene>
<dbReference type="EMBL" id="CP144700">
    <property type="protein sequence ID" value="WVZ26142.1"/>
    <property type="molecule type" value="Genomic_DNA"/>
</dbReference>
<dbReference type="AlphaFoldDB" id="A0AAQ3PEA4"/>
<protein>
    <submittedName>
        <fullName evidence="1">Uncharacterized protein</fullName>
    </submittedName>
</protein>
<feature type="non-terminal residue" evidence="1">
    <location>
        <position position="127"/>
    </location>
</feature>